<evidence type="ECO:0000313" key="2">
    <source>
        <dbReference type="EMBL" id="MER6267161.1"/>
    </source>
</evidence>
<dbReference type="Proteomes" id="UP001490365">
    <property type="component" value="Unassembled WGS sequence"/>
</dbReference>
<proteinExistence type="predicted"/>
<name>A0ABV1TAU4_9ACTN</name>
<evidence type="ECO:0000256" key="1">
    <source>
        <dbReference type="SAM" id="MobiDB-lite"/>
    </source>
</evidence>
<feature type="compositionally biased region" description="Low complexity" evidence="1">
    <location>
        <begin position="38"/>
        <end position="47"/>
    </location>
</feature>
<dbReference type="RefSeq" id="WP_351955839.1">
    <property type="nucleotide sequence ID" value="NZ_JBEOZM010000003.1"/>
</dbReference>
<feature type="region of interest" description="Disordered" evidence="1">
    <location>
        <begin position="31"/>
        <end position="79"/>
    </location>
</feature>
<protein>
    <submittedName>
        <fullName evidence="2">Uncharacterized protein</fullName>
    </submittedName>
</protein>
<keyword evidence="3" id="KW-1185">Reference proteome</keyword>
<comment type="caution">
    <text evidence="2">The sequence shown here is derived from an EMBL/GenBank/DDBJ whole genome shotgun (WGS) entry which is preliminary data.</text>
</comment>
<dbReference type="EMBL" id="JBEOZM010000003">
    <property type="protein sequence ID" value="MER6267161.1"/>
    <property type="molecule type" value="Genomic_DNA"/>
</dbReference>
<gene>
    <name evidence="2" type="ORF">ABT211_07640</name>
</gene>
<evidence type="ECO:0000313" key="3">
    <source>
        <dbReference type="Proteomes" id="UP001490365"/>
    </source>
</evidence>
<reference evidence="2 3" key="1">
    <citation type="submission" date="2024-06" db="EMBL/GenBank/DDBJ databases">
        <title>The Natural Products Discovery Center: Release of the First 8490 Sequenced Strains for Exploring Actinobacteria Biosynthetic Diversity.</title>
        <authorList>
            <person name="Kalkreuter E."/>
            <person name="Kautsar S.A."/>
            <person name="Yang D."/>
            <person name="Bader C.D."/>
            <person name="Teijaro C.N."/>
            <person name="Fluegel L."/>
            <person name="Davis C.M."/>
            <person name="Simpson J.R."/>
            <person name="Lauterbach L."/>
            <person name="Steele A.D."/>
            <person name="Gui C."/>
            <person name="Meng S."/>
            <person name="Li G."/>
            <person name="Viehrig K."/>
            <person name="Ye F."/>
            <person name="Su P."/>
            <person name="Kiefer A.F."/>
            <person name="Nichols A."/>
            <person name="Cepeda A.J."/>
            <person name="Yan W."/>
            <person name="Fan B."/>
            <person name="Jiang Y."/>
            <person name="Adhikari A."/>
            <person name="Zheng C.-J."/>
            <person name="Schuster L."/>
            <person name="Cowan T.M."/>
            <person name="Smanski M.J."/>
            <person name="Chevrette M.G."/>
            <person name="De Carvalho L.P.S."/>
            <person name="Shen B."/>
        </authorList>
    </citation>
    <scope>NUCLEOTIDE SEQUENCE [LARGE SCALE GENOMIC DNA]</scope>
    <source>
        <strain evidence="2 3">NPDC001694</strain>
    </source>
</reference>
<organism evidence="2 3">
    <name type="scientific">Streptomyces sp. 900105755</name>
    <dbReference type="NCBI Taxonomy" id="3154389"/>
    <lineage>
        <taxon>Bacteria</taxon>
        <taxon>Bacillati</taxon>
        <taxon>Actinomycetota</taxon>
        <taxon>Actinomycetes</taxon>
        <taxon>Kitasatosporales</taxon>
        <taxon>Streptomycetaceae</taxon>
        <taxon>Streptomyces</taxon>
    </lineage>
</organism>
<sequence length="79" mass="8263">MHTGNELTWQSITLTGISFAITVAAPTNSVAVNSSWTSPSSRRIPPASRRHPDPGLREATVTHTGDGNVRDVAVAGEPG</sequence>
<accession>A0ABV1TAU4</accession>